<evidence type="ECO:0000313" key="1">
    <source>
        <dbReference type="EMBL" id="XPM66327.1"/>
    </source>
</evidence>
<gene>
    <name evidence="1" type="ORF">BH720_013810</name>
</gene>
<name>A0ACD5GZR1_9CYAN</name>
<proteinExistence type="predicted"/>
<accession>A0ACD5GZR1</accession>
<protein>
    <submittedName>
        <fullName evidence="1">GDSL-type esterase/lipase family protein</fullName>
    </submittedName>
</protein>
<dbReference type="EMBL" id="CP182909">
    <property type="protein sequence ID" value="XPM66327.1"/>
    <property type="molecule type" value="Genomic_DNA"/>
</dbReference>
<evidence type="ECO:0000313" key="2">
    <source>
        <dbReference type="Proteomes" id="UP000095472"/>
    </source>
</evidence>
<sequence length="280" mass="31276">MAASAQPQIPQELRTLQASQERQWTLVNGKWELTRPLVIKRQPTPPAIRPASGSQLYEQRLTVALKAGQIYTRLSADSYASAWTKATAQPSHEDWKYLLALEARAIASGQGSNKLNIMLGDSLSMWFPTERLPTEGLWLNQGVSGETTTHILSRIAQFKSTQPQKIYLLAGINDLRNGASDATILSNFQEIIRQLRQNHPESQLVVQSILPTRLPALGSSRIRALNDRIEAIALQYGGTYLDLHSHFSDDQGILRLELTTDGIHLSVKGYELWQQLLSVE</sequence>
<reference evidence="1 2" key="1">
    <citation type="journal article" date="2016" name="Genome Announc.">
        <title>Draft Genome Sequence of the Thermotolerant Cyanobacterium Desertifilum sp. IPPAS B-1220.</title>
        <authorList>
            <person name="Mironov K.S."/>
            <person name="Sinetova M.A."/>
            <person name="Bolatkhan K."/>
            <person name="Zayadan B.K."/>
            <person name="Ustinova V.V."/>
            <person name="Kupriyanova E.V."/>
            <person name="Skrypnik A.N."/>
            <person name="Gogoleva N.E."/>
            <person name="Gogolev Y.V."/>
            <person name="Los D.A."/>
        </authorList>
    </citation>
    <scope>NUCLEOTIDE SEQUENCE [LARGE SCALE GENOMIC DNA]</scope>
    <source>
        <strain evidence="1 2">IPPAS B-1220</strain>
    </source>
</reference>
<keyword evidence="2" id="KW-1185">Reference proteome</keyword>
<organism evidence="1 2">
    <name type="scientific">Desertifilum tharense IPPAS B-1220</name>
    <dbReference type="NCBI Taxonomy" id="1781255"/>
    <lineage>
        <taxon>Bacteria</taxon>
        <taxon>Bacillati</taxon>
        <taxon>Cyanobacteriota</taxon>
        <taxon>Cyanophyceae</taxon>
        <taxon>Desertifilales</taxon>
        <taxon>Desertifilaceae</taxon>
        <taxon>Desertifilum</taxon>
    </lineage>
</organism>
<dbReference type="Proteomes" id="UP000095472">
    <property type="component" value="Chromosome"/>
</dbReference>